<protein>
    <submittedName>
        <fullName evidence="2">Uncharacterized protein</fullName>
    </submittedName>
</protein>
<evidence type="ECO:0000313" key="2">
    <source>
        <dbReference type="EMBL" id="HJG79314.1"/>
    </source>
</evidence>
<accession>A0A921MDC4</accession>
<keyword evidence="1" id="KW-1133">Transmembrane helix</keyword>
<name>A0A921MDC4_9MICO</name>
<feature type="transmembrane region" description="Helical" evidence="1">
    <location>
        <begin position="135"/>
        <end position="156"/>
    </location>
</feature>
<keyword evidence="1" id="KW-0472">Membrane</keyword>
<dbReference type="Proteomes" id="UP000784435">
    <property type="component" value="Unassembled WGS sequence"/>
</dbReference>
<proteinExistence type="predicted"/>
<organism evidence="2 3">
    <name type="scientific">Brevibacterium senegalense</name>
    <dbReference type="NCBI Taxonomy" id="1033736"/>
    <lineage>
        <taxon>Bacteria</taxon>
        <taxon>Bacillati</taxon>
        <taxon>Actinomycetota</taxon>
        <taxon>Actinomycetes</taxon>
        <taxon>Micrococcales</taxon>
        <taxon>Brevibacteriaceae</taxon>
        <taxon>Brevibacterium</taxon>
    </lineage>
</organism>
<feature type="transmembrane region" description="Helical" evidence="1">
    <location>
        <begin position="46"/>
        <end position="65"/>
    </location>
</feature>
<evidence type="ECO:0000313" key="3">
    <source>
        <dbReference type="Proteomes" id="UP000784435"/>
    </source>
</evidence>
<dbReference type="EMBL" id="DYUK01000063">
    <property type="protein sequence ID" value="HJG79314.1"/>
    <property type="molecule type" value="Genomic_DNA"/>
</dbReference>
<reference evidence="2" key="1">
    <citation type="journal article" date="2021" name="PeerJ">
        <title>Extensive microbial diversity within the chicken gut microbiome revealed by metagenomics and culture.</title>
        <authorList>
            <person name="Gilroy R."/>
            <person name="Ravi A."/>
            <person name="Getino M."/>
            <person name="Pursley I."/>
            <person name="Horton D.L."/>
            <person name="Alikhan N.F."/>
            <person name="Baker D."/>
            <person name="Gharbi K."/>
            <person name="Hall N."/>
            <person name="Watson M."/>
            <person name="Adriaenssens E.M."/>
            <person name="Foster-Nyarko E."/>
            <person name="Jarju S."/>
            <person name="Secka A."/>
            <person name="Antonio M."/>
            <person name="Oren A."/>
            <person name="Chaudhuri R.R."/>
            <person name="La Ragione R."/>
            <person name="Hildebrand F."/>
            <person name="Pallen M.J."/>
        </authorList>
    </citation>
    <scope>NUCLEOTIDE SEQUENCE</scope>
    <source>
        <strain evidence="2">ChiGjej5B5-7349</strain>
    </source>
</reference>
<feature type="transmembrane region" description="Helical" evidence="1">
    <location>
        <begin position="77"/>
        <end position="99"/>
    </location>
</feature>
<evidence type="ECO:0000256" key="1">
    <source>
        <dbReference type="SAM" id="Phobius"/>
    </source>
</evidence>
<gene>
    <name evidence="2" type="ORF">K8V08_02755</name>
</gene>
<dbReference type="AlphaFoldDB" id="A0A921MDC4"/>
<sequence>MDDAGSTHDSTQQGAGSDVTADEARRMLDQAGRIERRTTDAMPPVLITYAILCVLGTMTTLGLHVADRMAPDAEFNARLAVIVFSLAWVLAAIIVPMLFRRPFRRGLATRWYVYMGIWAVLWAAAMFLAGGLTGFFLAPLFVVLFVSAAATEAKAYRAAGGETR</sequence>
<reference evidence="2" key="2">
    <citation type="submission" date="2021-09" db="EMBL/GenBank/DDBJ databases">
        <authorList>
            <person name="Gilroy R."/>
        </authorList>
    </citation>
    <scope>NUCLEOTIDE SEQUENCE</scope>
    <source>
        <strain evidence="2">ChiGjej5B5-7349</strain>
    </source>
</reference>
<feature type="transmembrane region" description="Helical" evidence="1">
    <location>
        <begin position="111"/>
        <end position="129"/>
    </location>
</feature>
<comment type="caution">
    <text evidence="2">The sequence shown here is derived from an EMBL/GenBank/DDBJ whole genome shotgun (WGS) entry which is preliminary data.</text>
</comment>
<keyword evidence="1" id="KW-0812">Transmembrane</keyword>